<accession>A0A0M0KDX5</accession>
<dbReference type="EMBL" id="JWZX01000609">
    <property type="protein sequence ID" value="KOO36623.1"/>
    <property type="molecule type" value="Genomic_DNA"/>
</dbReference>
<dbReference type="Gene3D" id="1.10.510.10">
    <property type="entry name" value="Transferase(Phosphotransferase) domain 1"/>
    <property type="match status" value="2"/>
</dbReference>
<dbReference type="CDD" id="cd13999">
    <property type="entry name" value="STKc_MAP3K-like"/>
    <property type="match status" value="1"/>
</dbReference>
<dbReference type="Pfam" id="PF07714">
    <property type="entry name" value="PK_Tyr_Ser-Thr"/>
    <property type="match status" value="1"/>
</dbReference>
<name>A0A0M0KDX5_9EUKA</name>
<evidence type="ECO:0000313" key="4">
    <source>
        <dbReference type="EMBL" id="KOO36623.1"/>
    </source>
</evidence>
<sequence length="621" mass="66371">MKDGMGFRSSSVPYNMGSPFREQQGHSLAEPAVQKLLSVMPAQYALSTLPSDRAQHAQLLQNLHIEQQREGRESQNVHLSWAPYDSRSFSLWLVFNDRRGSLGVITSVLAEFGIDISKVAAFSTPDGVAVDSFAVSRMDEELAAKMRVRLSAAFCGPWTAAHNVTDVAITDWSGLSLGRAAADPDTMMEEPPPLPITPASMPPLPGACSTSAVGGAGGACSSSSVGAGGAATSASPRGGAAAYGGAMADLTREELQTLEGLQGQFSNLRVRRLIDEGASSKVWEAEWAGARVVIKVLREDEALRSFLGEVNIWRQLRHPCVCSLLGVCLFEEMPAMVLEFLQGGSLHDLLHNPEEPPLVPPRPPSRDSDVPPRPSSRDGIKNAGSGPLDAPLLARIVKEVASGVAYLHYNGVMHRDIKTANVLLDESGHAKVTDFGISTRFGRSEYTAETGTYRQMAPEVILHKPYNYKCDVYSYGMLLWETLHRKIPFTDFAPLQAAFAVAMENARPPIHLREDLKEYAPLITACWDTNPAARPAMDAVVLATAECLTRIDAAAAAQHKERMQAASAAAAQQAMADEESPQEAGGGGSSMLGRGVIGLTGALASKLSLSGLGPPRPPSRG</sequence>
<dbReference type="InterPro" id="IPR008271">
    <property type="entry name" value="Ser/Thr_kinase_AS"/>
</dbReference>
<keyword evidence="5" id="KW-1185">Reference proteome</keyword>
<dbReference type="GO" id="GO:0004674">
    <property type="term" value="F:protein serine/threonine kinase activity"/>
    <property type="evidence" value="ECO:0007669"/>
    <property type="project" value="TreeGrafter"/>
</dbReference>
<dbReference type="InterPro" id="IPR002912">
    <property type="entry name" value="ACT_dom"/>
</dbReference>
<dbReference type="PROSITE" id="PS00108">
    <property type="entry name" value="PROTEIN_KINASE_ST"/>
    <property type="match status" value="1"/>
</dbReference>
<feature type="domain" description="Protein kinase" evidence="2">
    <location>
        <begin position="268"/>
        <end position="548"/>
    </location>
</feature>
<gene>
    <name evidence="4" type="ORF">Ctob_012440</name>
</gene>
<dbReference type="GO" id="GO:0005524">
    <property type="term" value="F:ATP binding"/>
    <property type="evidence" value="ECO:0007669"/>
    <property type="project" value="InterPro"/>
</dbReference>
<feature type="region of interest" description="Disordered" evidence="1">
    <location>
        <begin position="351"/>
        <end position="386"/>
    </location>
</feature>
<evidence type="ECO:0000313" key="5">
    <source>
        <dbReference type="Proteomes" id="UP000037460"/>
    </source>
</evidence>
<evidence type="ECO:0008006" key="6">
    <source>
        <dbReference type="Google" id="ProtNLM"/>
    </source>
</evidence>
<dbReference type="InterPro" id="IPR051681">
    <property type="entry name" value="Ser/Thr_Kinases-Pseudokinases"/>
</dbReference>
<comment type="caution">
    <text evidence="4">The sequence shown here is derived from an EMBL/GenBank/DDBJ whole genome shotgun (WGS) entry which is preliminary data.</text>
</comment>
<feature type="compositionally biased region" description="Basic and acidic residues" evidence="1">
    <location>
        <begin position="364"/>
        <end position="380"/>
    </location>
</feature>
<dbReference type="PROSITE" id="PS50011">
    <property type="entry name" value="PROTEIN_KINASE_DOM"/>
    <property type="match status" value="1"/>
</dbReference>
<proteinExistence type="predicted"/>
<evidence type="ECO:0000256" key="1">
    <source>
        <dbReference type="SAM" id="MobiDB-lite"/>
    </source>
</evidence>
<evidence type="ECO:0000259" key="2">
    <source>
        <dbReference type="PROSITE" id="PS50011"/>
    </source>
</evidence>
<organism evidence="4 5">
    <name type="scientific">Chrysochromulina tobinii</name>
    <dbReference type="NCBI Taxonomy" id="1460289"/>
    <lineage>
        <taxon>Eukaryota</taxon>
        <taxon>Haptista</taxon>
        <taxon>Haptophyta</taxon>
        <taxon>Prymnesiophyceae</taxon>
        <taxon>Prymnesiales</taxon>
        <taxon>Chrysochromulinaceae</taxon>
        <taxon>Chrysochromulina</taxon>
    </lineage>
</organism>
<dbReference type="SUPFAM" id="SSF56112">
    <property type="entry name" value="Protein kinase-like (PK-like)"/>
    <property type="match status" value="1"/>
</dbReference>
<dbReference type="PANTHER" id="PTHR44329:SF140">
    <property type="entry name" value="INACTIVE PROTEIN TYROSINE KINASE PTKL"/>
    <property type="match status" value="1"/>
</dbReference>
<dbReference type="PANTHER" id="PTHR44329">
    <property type="entry name" value="SERINE/THREONINE-PROTEIN KINASE TNNI3K-RELATED"/>
    <property type="match status" value="1"/>
</dbReference>
<dbReference type="Proteomes" id="UP000037460">
    <property type="component" value="Unassembled WGS sequence"/>
</dbReference>
<dbReference type="OrthoDB" id="4062651at2759"/>
<dbReference type="AlphaFoldDB" id="A0A0M0KDX5"/>
<feature type="region of interest" description="Disordered" evidence="1">
    <location>
        <begin position="568"/>
        <end position="592"/>
    </location>
</feature>
<reference evidence="5" key="1">
    <citation type="journal article" date="2015" name="PLoS Genet.">
        <title>Genome Sequence and Transcriptome Analyses of Chrysochromulina tobin: Metabolic Tools for Enhanced Algal Fitness in the Prominent Order Prymnesiales (Haptophyceae).</title>
        <authorList>
            <person name="Hovde B.T."/>
            <person name="Deodato C.R."/>
            <person name="Hunsperger H.M."/>
            <person name="Ryken S.A."/>
            <person name="Yost W."/>
            <person name="Jha R.K."/>
            <person name="Patterson J."/>
            <person name="Monnat R.J. Jr."/>
            <person name="Barlow S.B."/>
            <person name="Starkenburg S.R."/>
            <person name="Cattolico R.A."/>
        </authorList>
    </citation>
    <scope>NUCLEOTIDE SEQUENCE</scope>
    <source>
        <strain evidence="5">CCMP291</strain>
    </source>
</reference>
<dbReference type="InterPro" id="IPR011009">
    <property type="entry name" value="Kinase-like_dom_sf"/>
</dbReference>
<dbReference type="InterPro" id="IPR001245">
    <property type="entry name" value="Ser-Thr/Tyr_kinase_cat_dom"/>
</dbReference>
<dbReference type="InterPro" id="IPR000719">
    <property type="entry name" value="Prot_kinase_dom"/>
</dbReference>
<dbReference type="SMART" id="SM00220">
    <property type="entry name" value="S_TKc"/>
    <property type="match status" value="1"/>
</dbReference>
<protein>
    <recommendedName>
        <fullName evidence="6">Protein kinase domain-containing protein</fullName>
    </recommendedName>
</protein>
<feature type="domain" description="ACT" evidence="3">
    <location>
        <begin position="90"/>
        <end position="172"/>
    </location>
</feature>
<evidence type="ECO:0000259" key="3">
    <source>
        <dbReference type="PROSITE" id="PS51671"/>
    </source>
</evidence>
<dbReference type="PROSITE" id="PS51671">
    <property type="entry name" value="ACT"/>
    <property type="match status" value="1"/>
</dbReference>